<dbReference type="Pfam" id="PF12867">
    <property type="entry name" value="DinB_2"/>
    <property type="match status" value="1"/>
</dbReference>
<protein>
    <submittedName>
        <fullName evidence="2">DinB family protein</fullName>
    </submittedName>
</protein>
<organism evidence="2 3">
    <name type="scientific">Dietzia aerolata</name>
    <dbReference type="NCBI Taxonomy" id="595984"/>
    <lineage>
        <taxon>Bacteria</taxon>
        <taxon>Bacillati</taxon>
        <taxon>Actinomycetota</taxon>
        <taxon>Actinomycetes</taxon>
        <taxon>Mycobacteriales</taxon>
        <taxon>Dietziaceae</taxon>
        <taxon>Dietzia</taxon>
    </lineage>
</organism>
<dbReference type="InterPro" id="IPR024775">
    <property type="entry name" value="DinB-like"/>
</dbReference>
<dbReference type="Proteomes" id="UP001589700">
    <property type="component" value="Unassembled WGS sequence"/>
</dbReference>
<evidence type="ECO:0000313" key="2">
    <source>
        <dbReference type="EMBL" id="MFB9259949.1"/>
    </source>
</evidence>
<dbReference type="SUPFAM" id="SSF109854">
    <property type="entry name" value="DinB/YfiT-like putative metalloenzymes"/>
    <property type="match status" value="1"/>
</dbReference>
<name>A0ABV5JT97_9ACTN</name>
<proteinExistence type="predicted"/>
<dbReference type="Gene3D" id="1.20.120.450">
    <property type="entry name" value="dinb family like domain"/>
    <property type="match status" value="1"/>
</dbReference>
<accession>A0ABV5JT97</accession>
<evidence type="ECO:0000313" key="3">
    <source>
        <dbReference type="Proteomes" id="UP001589700"/>
    </source>
</evidence>
<reference evidence="2 3" key="1">
    <citation type="submission" date="2024-09" db="EMBL/GenBank/DDBJ databases">
        <authorList>
            <person name="Sun Q."/>
            <person name="Mori K."/>
        </authorList>
    </citation>
    <scope>NUCLEOTIDE SEQUENCE [LARGE SCALE GENOMIC DNA]</scope>
    <source>
        <strain evidence="2 3">CCM 7659</strain>
    </source>
</reference>
<comment type="caution">
    <text evidence="2">The sequence shown here is derived from an EMBL/GenBank/DDBJ whole genome shotgun (WGS) entry which is preliminary data.</text>
</comment>
<sequence length="175" mass="19288">MDSAPEPGMPDTRDWTTVLDGGCEECGYQPHDPPGTGDRLAVAAERWAEVLARPDVGQRPAARVWSPLEYAGHCRDLVEVLGDRLEAMLGGDNPTYADFDGEAAVREHEYWRADPGPLAEQLARDTARTRQILDPVAGADWQRTGRRGDGYVFTVATLCQYIVHDVEHHLHDVAG</sequence>
<dbReference type="EMBL" id="JBHMDY010000004">
    <property type="protein sequence ID" value="MFB9259949.1"/>
    <property type="molecule type" value="Genomic_DNA"/>
</dbReference>
<dbReference type="RefSeq" id="WP_182633730.1">
    <property type="nucleotide sequence ID" value="NZ_JAALDM010000338.1"/>
</dbReference>
<keyword evidence="3" id="KW-1185">Reference proteome</keyword>
<gene>
    <name evidence="2" type="ORF">ACFFVD_09050</name>
</gene>
<dbReference type="InterPro" id="IPR034660">
    <property type="entry name" value="DinB/YfiT-like"/>
</dbReference>
<feature type="domain" description="DinB-like" evidence="1">
    <location>
        <begin position="48"/>
        <end position="171"/>
    </location>
</feature>
<evidence type="ECO:0000259" key="1">
    <source>
        <dbReference type="Pfam" id="PF12867"/>
    </source>
</evidence>